<dbReference type="STRING" id="471704.A0A151IRS6"/>
<sequence>MDYEYVAGNLSHYRPRIYSRKYGCTFIIQNFFSIRFNKLFEDVVLANRLEMIFQQNGYPAWRWMSNLMVFRSAHHSLDFMPMDFLWDFLKNEMYKTLPRNEKICFNEIRKTFLFPNVKNKLRGQRFSSAEEAVDAFKDHILEVSQAEWKKCFDKWFERMQKCIDHKGEYFEKQ</sequence>
<evidence type="ECO:0000313" key="2">
    <source>
        <dbReference type="Proteomes" id="UP000078492"/>
    </source>
</evidence>
<evidence type="ECO:0000313" key="1">
    <source>
        <dbReference type="EMBL" id="KYN09425.1"/>
    </source>
</evidence>
<keyword evidence="2" id="KW-1185">Reference proteome</keyword>
<dbReference type="InterPro" id="IPR036397">
    <property type="entry name" value="RNaseH_sf"/>
</dbReference>
<organism evidence="1 2">
    <name type="scientific">Trachymyrmex cornetzi</name>
    <dbReference type="NCBI Taxonomy" id="471704"/>
    <lineage>
        <taxon>Eukaryota</taxon>
        <taxon>Metazoa</taxon>
        <taxon>Ecdysozoa</taxon>
        <taxon>Arthropoda</taxon>
        <taxon>Hexapoda</taxon>
        <taxon>Insecta</taxon>
        <taxon>Pterygota</taxon>
        <taxon>Neoptera</taxon>
        <taxon>Endopterygota</taxon>
        <taxon>Hymenoptera</taxon>
        <taxon>Apocrita</taxon>
        <taxon>Aculeata</taxon>
        <taxon>Formicoidea</taxon>
        <taxon>Formicidae</taxon>
        <taxon>Myrmicinae</taxon>
        <taxon>Trachymyrmex</taxon>
    </lineage>
</organism>
<protein>
    <submittedName>
        <fullName evidence="1">Uncharacterized protein</fullName>
    </submittedName>
</protein>
<dbReference type="EMBL" id="KQ981111">
    <property type="protein sequence ID" value="KYN09425.1"/>
    <property type="molecule type" value="Genomic_DNA"/>
</dbReference>
<accession>A0A151IRS6</accession>
<gene>
    <name evidence="1" type="ORF">ALC57_18457</name>
</gene>
<proteinExistence type="predicted"/>
<dbReference type="Proteomes" id="UP000078492">
    <property type="component" value="Unassembled WGS sequence"/>
</dbReference>
<dbReference type="AlphaFoldDB" id="A0A151IRS6"/>
<name>A0A151IRS6_9HYME</name>
<reference evidence="1 2" key="1">
    <citation type="submission" date="2015-09" db="EMBL/GenBank/DDBJ databases">
        <title>Trachymyrmex cornetzi WGS genome.</title>
        <authorList>
            <person name="Nygaard S."/>
            <person name="Hu H."/>
            <person name="Boomsma J."/>
            <person name="Zhang G."/>
        </authorList>
    </citation>
    <scope>NUCLEOTIDE SEQUENCE [LARGE SCALE GENOMIC DNA]</scope>
    <source>
        <strain evidence="1">Tcor2-1</strain>
        <tissue evidence="1">Whole body</tissue>
    </source>
</reference>
<dbReference type="GO" id="GO:0003676">
    <property type="term" value="F:nucleic acid binding"/>
    <property type="evidence" value="ECO:0007669"/>
    <property type="project" value="InterPro"/>
</dbReference>
<dbReference type="Gene3D" id="3.30.420.10">
    <property type="entry name" value="Ribonuclease H-like superfamily/Ribonuclease H"/>
    <property type="match status" value="1"/>
</dbReference>